<keyword evidence="1" id="KW-0732">Signal</keyword>
<organism evidence="2 3">
    <name type="scientific">Kribbella kalugense</name>
    <dbReference type="NCBI Taxonomy" id="2512221"/>
    <lineage>
        <taxon>Bacteria</taxon>
        <taxon>Bacillati</taxon>
        <taxon>Actinomycetota</taxon>
        <taxon>Actinomycetes</taxon>
        <taxon>Propionibacteriales</taxon>
        <taxon>Kribbellaceae</taxon>
        <taxon>Kribbella</taxon>
    </lineage>
</organism>
<comment type="caution">
    <text evidence="2">The sequence shown here is derived from an EMBL/GenBank/DDBJ whole genome shotgun (WGS) entry which is preliminary data.</text>
</comment>
<evidence type="ECO:0000313" key="2">
    <source>
        <dbReference type="EMBL" id="TDW14523.1"/>
    </source>
</evidence>
<sequence length="142" mass="15366">MPFLSPLRRAVAVTAAGLLTAGLLTAAPAYANTIANCYAHPSKELTNARLSAAVYCTDGEWLGVHDDQADGYSARAAIQLYQSQVGFWYDAHECFDDTTTADYQGWSFCNFSVTDGTLVRIRLWSSKSGVESYSVVTGSFTT</sequence>
<evidence type="ECO:0000313" key="3">
    <source>
        <dbReference type="Proteomes" id="UP000295447"/>
    </source>
</evidence>
<proteinExistence type="predicted"/>
<dbReference type="EMBL" id="SODF01000004">
    <property type="protein sequence ID" value="TDW14523.1"/>
    <property type="molecule type" value="Genomic_DNA"/>
</dbReference>
<dbReference type="OrthoDB" id="3827331at2"/>
<feature type="chain" id="PRO_5020929782" description="Secreted protein" evidence="1">
    <location>
        <begin position="32"/>
        <end position="142"/>
    </location>
</feature>
<dbReference type="Proteomes" id="UP000295447">
    <property type="component" value="Unassembled WGS sequence"/>
</dbReference>
<name>A0A4R7ZAN9_9ACTN</name>
<feature type="signal peptide" evidence="1">
    <location>
        <begin position="1"/>
        <end position="31"/>
    </location>
</feature>
<dbReference type="RefSeq" id="WP_134124464.1">
    <property type="nucleotide sequence ID" value="NZ_SODF01000004.1"/>
</dbReference>
<gene>
    <name evidence="2" type="ORF">EV650_8115</name>
</gene>
<reference evidence="2 3" key="1">
    <citation type="submission" date="2019-03" db="EMBL/GenBank/DDBJ databases">
        <title>Genomic Encyclopedia of Type Strains, Phase III (KMG-III): the genomes of soil and plant-associated and newly described type strains.</title>
        <authorList>
            <person name="Whitman W."/>
        </authorList>
    </citation>
    <scope>NUCLEOTIDE SEQUENCE [LARGE SCALE GENOMIC DNA]</scope>
    <source>
        <strain evidence="2 3">VKM Ac-2570</strain>
    </source>
</reference>
<protein>
    <recommendedName>
        <fullName evidence="4">Secreted protein</fullName>
    </recommendedName>
</protein>
<accession>A0A4R7ZAN9</accession>
<evidence type="ECO:0008006" key="4">
    <source>
        <dbReference type="Google" id="ProtNLM"/>
    </source>
</evidence>
<dbReference type="AlphaFoldDB" id="A0A4R7ZAN9"/>
<keyword evidence="3" id="KW-1185">Reference proteome</keyword>
<evidence type="ECO:0000256" key="1">
    <source>
        <dbReference type="SAM" id="SignalP"/>
    </source>
</evidence>